<feature type="transmembrane region" description="Helical" evidence="10">
    <location>
        <begin position="324"/>
        <end position="343"/>
    </location>
</feature>
<keyword evidence="4 10" id="KW-0288">FMN</keyword>
<feature type="modified residue" description="FMN phosphoryl threonine" evidence="10">
    <location>
        <position position="180"/>
    </location>
</feature>
<reference evidence="11 12" key="1">
    <citation type="journal article" date="2011" name="BMC Genomics">
        <title>Complete genome sequence of Brachyspira intermedia reveals unique genomic features in Brachyspira species and phage-mediated horizontal gene transfer.</title>
        <authorList>
            <person name="Hafstrom T."/>
            <person name="Jansson D.S."/>
            <person name="Segerman B."/>
        </authorList>
    </citation>
    <scope>NUCLEOTIDE SEQUENCE [LARGE SCALE GENOMIC DNA]</scope>
    <source>
        <strain evidence="12">ATCC 51140 / PWS/A</strain>
    </source>
</reference>
<dbReference type="GO" id="GO:0055085">
    <property type="term" value="P:transmembrane transport"/>
    <property type="evidence" value="ECO:0007669"/>
    <property type="project" value="InterPro"/>
</dbReference>
<feature type="transmembrane region" description="Helical" evidence="10">
    <location>
        <begin position="271"/>
        <end position="289"/>
    </location>
</feature>
<comment type="similarity">
    <text evidence="10">Belongs to the NqrB/RnfD family.</text>
</comment>
<feature type="transmembrane region" description="Helical" evidence="10">
    <location>
        <begin position="21"/>
        <end position="39"/>
    </location>
</feature>
<dbReference type="InterPro" id="IPR011303">
    <property type="entry name" value="RnfD_bac"/>
</dbReference>
<keyword evidence="3 10" id="KW-0285">Flavoprotein</keyword>
<evidence type="ECO:0000256" key="2">
    <source>
        <dbReference type="ARBA" id="ARBA00022553"/>
    </source>
</evidence>
<feature type="transmembrane region" description="Helical" evidence="10">
    <location>
        <begin position="74"/>
        <end position="107"/>
    </location>
</feature>
<comment type="subunit">
    <text evidence="10">The complex is composed of six subunits: RnfA, RnfB, RnfC, RnfD, RnfE and RnfG.</text>
</comment>
<dbReference type="KEGG" id="bip:Bint_2879"/>
<dbReference type="GO" id="GO:0022900">
    <property type="term" value="P:electron transport chain"/>
    <property type="evidence" value="ECO:0007669"/>
    <property type="project" value="UniProtKB-UniRule"/>
</dbReference>
<evidence type="ECO:0000256" key="3">
    <source>
        <dbReference type="ARBA" id="ARBA00022630"/>
    </source>
</evidence>
<dbReference type="PANTHER" id="PTHR30578">
    <property type="entry name" value="ELECTRON TRANSPORT COMPLEX PROTEIN RNFD"/>
    <property type="match status" value="1"/>
</dbReference>
<dbReference type="Pfam" id="PF03116">
    <property type="entry name" value="NQR2_RnfD_RnfE"/>
    <property type="match status" value="1"/>
</dbReference>
<feature type="transmembrane region" description="Helical" evidence="10">
    <location>
        <begin position="45"/>
        <end position="62"/>
    </location>
</feature>
<dbReference type="EMBL" id="CP002874">
    <property type="protein sequence ID" value="AEM23473.1"/>
    <property type="molecule type" value="Genomic_DNA"/>
</dbReference>
<keyword evidence="6 10" id="KW-1278">Translocase</keyword>
<dbReference type="EC" id="7.-.-.-" evidence="10"/>
<keyword evidence="1 10" id="KW-0813">Transport</keyword>
<dbReference type="InterPro" id="IPR004338">
    <property type="entry name" value="NqrB/RnfD"/>
</dbReference>
<sequence length="367" mass="39502">MMKFYTESSPHIKDGDTTNKIMLRVIIALLPAVIYSIVLFGAKVIVLYLTAIITCILATVIVKKVRKKPLLPDYAVIVTAILLVMTLPPSSTITMVVIGSAVAIVFAKEVFGGLGSNIFNPALVGRAFLQVAFPAQMTIYAAPARVPFLDLFAPGLHNLVNSVTGGTQSIDMMNALTQSTPLTFMKFTYNANISTSLAEQIGFESHYYLQMLLGSTSGAIGETSFLLLLIGGIYLLATKTIDWRIPLGMCLSLMFVSLLLCLGMPGKFPSPIYQVLAGGFGLGAFFMATDMVTCPSSHLGAWIYAILIGAVLAILRAFGSSPEYMMYSILIGNMFMPLIAMLTRPMPVGKKELLAINKANAQKEGGK</sequence>
<evidence type="ECO:0000256" key="7">
    <source>
        <dbReference type="ARBA" id="ARBA00022982"/>
    </source>
</evidence>
<evidence type="ECO:0000256" key="8">
    <source>
        <dbReference type="ARBA" id="ARBA00022989"/>
    </source>
</evidence>
<keyword evidence="10" id="KW-1003">Cell membrane</keyword>
<dbReference type="eggNOG" id="COG4658">
    <property type="taxonomic scope" value="Bacteria"/>
</dbReference>
<keyword evidence="10" id="KW-0997">Cell inner membrane</keyword>
<keyword evidence="9 10" id="KW-0472">Membrane</keyword>
<evidence type="ECO:0000256" key="4">
    <source>
        <dbReference type="ARBA" id="ARBA00022643"/>
    </source>
</evidence>
<name>G0EIB8_BRAIP</name>
<dbReference type="PANTHER" id="PTHR30578:SF0">
    <property type="entry name" value="ION-TRANSLOCATING OXIDOREDUCTASE COMPLEX SUBUNIT D"/>
    <property type="match status" value="1"/>
</dbReference>
<keyword evidence="5 10" id="KW-0812">Transmembrane</keyword>
<dbReference type="PATRIC" id="fig|1045858.4.peg.2877"/>
<evidence type="ECO:0000313" key="11">
    <source>
        <dbReference type="EMBL" id="AEM23473.1"/>
    </source>
</evidence>
<dbReference type="GO" id="GO:0005886">
    <property type="term" value="C:plasma membrane"/>
    <property type="evidence" value="ECO:0007669"/>
    <property type="project" value="UniProtKB-SubCell"/>
</dbReference>
<evidence type="ECO:0000313" key="12">
    <source>
        <dbReference type="Proteomes" id="UP000008522"/>
    </source>
</evidence>
<feature type="transmembrane region" description="Helical" evidence="10">
    <location>
        <begin position="219"/>
        <end position="238"/>
    </location>
</feature>
<keyword evidence="12" id="KW-1185">Reference proteome</keyword>
<dbReference type="Proteomes" id="UP000008522">
    <property type="component" value="Chromosome"/>
</dbReference>
<protein>
    <recommendedName>
        <fullName evidence="10">Ion-translocating oxidoreductase complex subunit D</fullName>
        <ecNumber evidence="10">7.-.-.-</ecNumber>
    </recommendedName>
    <alternativeName>
        <fullName evidence="10">Rnf electron transport complex subunit D</fullName>
    </alternativeName>
</protein>
<comment type="cofactor">
    <cofactor evidence="10">
        <name>FMN</name>
        <dbReference type="ChEBI" id="CHEBI:58210"/>
    </cofactor>
</comment>
<evidence type="ECO:0000256" key="1">
    <source>
        <dbReference type="ARBA" id="ARBA00022448"/>
    </source>
</evidence>
<comment type="function">
    <text evidence="10">Part of a membrane-bound complex that couples electron transfer with translocation of ions across the membrane.</text>
</comment>
<dbReference type="NCBIfam" id="TIGR01946">
    <property type="entry name" value="rnfD"/>
    <property type="match status" value="1"/>
</dbReference>
<proteinExistence type="inferred from homology"/>
<feature type="transmembrane region" description="Helical" evidence="10">
    <location>
        <begin position="301"/>
        <end position="318"/>
    </location>
</feature>
<keyword evidence="8 10" id="KW-1133">Transmembrane helix</keyword>
<comment type="subcellular location">
    <subcellularLocation>
        <location evidence="10">Cell inner membrane</location>
        <topology evidence="10">Multi-pass membrane protein</topology>
    </subcellularLocation>
</comment>
<dbReference type="HAMAP" id="MF_00462">
    <property type="entry name" value="RsxD_RnfD"/>
    <property type="match status" value="1"/>
</dbReference>
<dbReference type="HOGENOM" id="CLU_042020_1_0_12"/>
<evidence type="ECO:0000256" key="9">
    <source>
        <dbReference type="ARBA" id="ARBA00023136"/>
    </source>
</evidence>
<keyword evidence="2 10" id="KW-0597">Phosphoprotein</keyword>
<evidence type="ECO:0000256" key="5">
    <source>
        <dbReference type="ARBA" id="ARBA00022692"/>
    </source>
</evidence>
<evidence type="ECO:0000256" key="6">
    <source>
        <dbReference type="ARBA" id="ARBA00022967"/>
    </source>
</evidence>
<feature type="transmembrane region" description="Helical" evidence="10">
    <location>
        <begin position="245"/>
        <end position="265"/>
    </location>
</feature>
<gene>
    <name evidence="10 11" type="primary">rnfD</name>
    <name evidence="11" type="ordered locus">Bint_2879</name>
</gene>
<evidence type="ECO:0000256" key="10">
    <source>
        <dbReference type="HAMAP-Rule" id="MF_00462"/>
    </source>
</evidence>
<keyword evidence="7 10" id="KW-0249">Electron transport</keyword>
<dbReference type="AlphaFoldDB" id="G0EIB8"/>
<accession>G0EIB8</accession>
<organism evidence="11 12">
    <name type="scientific">Brachyspira intermedia (strain ATCC 51140 / PWS/A)</name>
    <name type="common">Serpulina intermedia</name>
    <dbReference type="NCBI Taxonomy" id="1045858"/>
    <lineage>
        <taxon>Bacteria</taxon>
        <taxon>Pseudomonadati</taxon>
        <taxon>Spirochaetota</taxon>
        <taxon>Spirochaetia</taxon>
        <taxon>Brachyspirales</taxon>
        <taxon>Brachyspiraceae</taxon>
        <taxon>Brachyspira</taxon>
    </lineage>
</organism>